<dbReference type="HOGENOM" id="CLU_000445_69_17_0"/>
<dbReference type="SUPFAM" id="SSF52172">
    <property type="entry name" value="CheY-like"/>
    <property type="match status" value="1"/>
</dbReference>
<feature type="domain" description="Response regulatory" evidence="3">
    <location>
        <begin position="3"/>
        <end position="118"/>
    </location>
</feature>
<dbReference type="InParanoid" id="Q0F2J4"/>
<keyword evidence="5" id="KW-1185">Reference proteome</keyword>
<dbReference type="PANTHER" id="PTHR44591">
    <property type="entry name" value="STRESS RESPONSE REGULATOR PROTEIN 1"/>
    <property type="match status" value="1"/>
</dbReference>
<evidence type="ECO:0000256" key="2">
    <source>
        <dbReference type="PROSITE-ProRule" id="PRU00169"/>
    </source>
</evidence>
<evidence type="ECO:0000313" key="4">
    <source>
        <dbReference type="EMBL" id="EAU55556.1"/>
    </source>
</evidence>
<dbReference type="GO" id="GO:0000160">
    <property type="term" value="P:phosphorelay signal transduction system"/>
    <property type="evidence" value="ECO:0007669"/>
    <property type="project" value="InterPro"/>
</dbReference>
<sequence>MSRILIVDDNALNLELARDILELDGFEVETASAGDEGVAMVRRNPPDLVLMDLRMPGISGLEALAILRKDGFDDLPVVVLTASVMKGEKERLLDMGFNGFLQKPIDAASFSDEVSSFLRKR</sequence>
<dbReference type="InterPro" id="IPR011006">
    <property type="entry name" value="CheY-like_superfamily"/>
</dbReference>
<feature type="modified residue" description="4-aspartylphosphate" evidence="2">
    <location>
        <position position="52"/>
    </location>
</feature>
<reference evidence="4 5" key="1">
    <citation type="submission" date="2006-09" db="EMBL/GenBank/DDBJ databases">
        <authorList>
            <person name="Emerson D."/>
            <person name="Ferriera S."/>
            <person name="Johnson J."/>
            <person name="Kravitz S."/>
            <person name="Halpern A."/>
            <person name="Remington K."/>
            <person name="Beeson K."/>
            <person name="Tran B."/>
            <person name="Rogers Y.-H."/>
            <person name="Friedman R."/>
            <person name="Venter J.C."/>
        </authorList>
    </citation>
    <scope>NUCLEOTIDE SEQUENCE [LARGE SCALE GENOMIC DNA]</scope>
    <source>
        <strain evidence="4 5">PV-1</strain>
    </source>
</reference>
<name>Q0F2J4_9PROT</name>
<dbReference type="OrthoDB" id="5297299at2"/>
<dbReference type="RefSeq" id="WP_009850575.1">
    <property type="nucleotide sequence ID" value="NZ_DS022295.1"/>
</dbReference>
<evidence type="ECO:0000259" key="3">
    <source>
        <dbReference type="PROSITE" id="PS50110"/>
    </source>
</evidence>
<dbReference type="eggNOG" id="COG0745">
    <property type="taxonomic scope" value="Bacteria"/>
</dbReference>
<evidence type="ECO:0000256" key="1">
    <source>
        <dbReference type="ARBA" id="ARBA00022553"/>
    </source>
</evidence>
<dbReference type="SMART" id="SM00448">
    <property type="entry name" value="REC"/>
    <property type="match status" value="1"/>
</dbReference>
<keyword evidence="1 2" id="KW-0597">Phosphoprotein</keyword>
<evidence type="ECO:0000313" key="5">
    <source>
        <dbReference type="Proteomes" id="UP000005297"/>
    </source>
</evidence>
<organism evidence="4 5">
    <name type="scientific">Mariprofundus ferrooxydans PV-1</name>
    <dbReference type="NCBI Taxonomy" id="314345"/>
    <lineage>
        <taxon>Bacteria</taxon>
        <taxon>Pseudomonadati</taxon>
        <taxon>Pseudomonadota</taxon>
        <taxon>Candidatius Mariprofundia</taxon>
        <taxon>Mariprofundales</taxon>
        <taxon>Mariprofundaceae</taxon>
        <taxon>Mariprofundus</taxon>
    </lineage>
</organism>
<dbReference type="AlphaFoldDB" id="Q0F2J4"/>
<dbReference type="EMBL" id="AATS01000002">
    <property type="protein sequence ID" value="EAU55556.1"/>
    <property type="molecule type" value="Genomic_DNA"/>
</dbReference>
<gene>
    <name evidence="4" type="ORF">SPV1_01372</name>
</gene>
<comment type="caution">
    <text evidence="4">The sequence shown here is derived from an EMBL/GenBank/DDBJ whole genome shotgun (WGS) entry which is preliminary data.</text>
</comment>
<dbReference type="Gene3D" id="3.40.50.2300">
    <property type="match status" value="1"/>
</dbReference>
<dbReference type="STRING" id="314344.AL013_01655"/>
<dbReference type="Proteomes" id="UP000005297">
    <property type="component" value="Unassembled WGS sequence"/>
</dbReference>
<protein>
    <submittedName>
        <fullName evidence="4">CheY-like receiver protein</fullName>
    </submittedName>
</protein>
<dbReference type="PROSITE" id="PS50110">
    <property type="entry name" value="RESPONSE_REGULATORY"/>
    <property type="match status" value="1"/>
</dbReference>
<accession>Q0F2J4</accession>
<proteinExistence type="predicted"/>
<dbReference type="Pfam" id="PF00072">
    <property type="entry name" value="Response_reg"/>
    <property type="match status" value="1"/>
</dbReference>
<dbReference type="InterPro" id="IPR001789">
    <property type="entry name" value="Sig_transdc_resp-reg_receiver"/>
</dbReference>
<dbReference type="InterPro" id="IPR050595">
    <property type="entry name" value="Bact_response_regulator"/>
</dbReference>
<dbReference type="PANTHER" id="PTHR44591:SF3">
    <property type="entry name" value="RESPONSE REGULATORY DOMAIN-CONTAINING PROTEIN"/>
    <property type="match status" value="1"/>
</dbReference>